<accession>A0A565C5A8</accession>
<comment type="subcellular location">
    <subcellularLocation>
        <location evidence="1">Nucleus</location>
    </subcellularLocation>
</comment>
<feature type="domain" description="HTH myb-type" evidence="4">
    <location>
        <begin position="1"/>
        <end position="21"/>
    </location>
</feature>
<reference evidence="5" key="1">
    <citation type="submission" date="2019-07" db="EMBL/GenBank/DDBJ databases">
        <authorList>
            <person name="Dittberner H."/>
        </authorList>
    </citation>
    <scope>NUCLEOTIDE SEQUENCE [LARGE SCALE GENOMIC DNA]</scope>
</reference>
<name>A0A565C5A8_9BRAS</name>
<evidence type="ECO:0000313" key="5">
    <source>
        <dbReference type="EMBL" id="VVB08767.1"/>
    </source>
</evidence>
<keyword evidence="2" id="KW-0539">Nucleus</keyword>
<proteinExistence type="predicted"/>
<gene>
    <name evidence="5" type="ORF">ANE_LOCUS19211</name>
</gene>
<evidence type="ECO:0000313" key="6">
    <source>
        <dbReference type="Proteomes" id="UP000489600"/>
    </source>
</evidence>
<evidence type="ECO:0000256" key="3">
    <source>
        <dbReference type="SAM" id="MobiDB-lite"/>
    </source>
</evidence>
<evidence type="ECO:0000256" key="1">
    <source>
        <dbReference type="ARBA" id="ARBA00004123"/>
    </source>
</evidence>
<feature type="compositionally biased region" description="Polar residues" evidence="3">
    <location>
        <begin position="71"/>
        <end position="98"/>
    </location>
</feature>
<dbReference type="AlphaFoldDB" id="A0A565C5A8"/>
<dbReference type="EMBL" id="CABITT030000006">
    <property type="protein sequence ID" value="VVB08767.1"/>
    <property type="molecule type" value="Genomic_DNA"/>
</dbReference>
<dbReference type="InterPro" id="IPR017930">
    <property type="entry name" value="Myb_dom"/>
</dbReference>
<dbReference type="Proteomes" id="UP000489600">
    <property type="component" value="Unassembled WGS sequence"/>
</dbReference>
<dbReference type="PROSITE" id="PS51294">
    <property type="entry name" value="HTH_MYB"/>
    <property type="match status" value="1"/>
</dbReference>
<keyword evidence="6" id="KW-1185">Reference proteome</keyword>
<evidence type="ECO:0000259" key="4">
    <source>
        <dbReference type="PROSITE" id="PS51294"/>
    </source>
</evidence>
<feature type="region of interest" description="Disordered" evidence="3">
    <location>
        <begin position="60"/>
        <end position="98"/>
    </location>
</feature>
<sequence>MEELTANQVKSHLQSYRITKQKEAIQDERRKNMIRRENMWECIQNQQRLMQHGKIIEFGESSNKTKEVSYKSLSQSSSTGLNETRNGEGSSDGNNDETLSLELTLGIKY</sequence>
<protein>
    <recommendedName>
        <fullName evidence="4">HTH myb-type domain-containing protein</fullName>
    </recommendedName>
</protein>
<evidence type="ECO:0000256" key="2">
    <source>
        <dbReference type="ARBA" id="ARBA00023242"/>
    </source>
</evidence>
<dbReference type="GO" id="GO:0005634">
    <property type="term" value="C:nucleus"/>
    <property type="evidence" value="ECO:0007669"/>
    <property type="project" value="UniProtKB-SubCell"/>
</dbReference>
<organism evidence="5 6">
    <name type="scientific">Arabis nemorensis</name>
    <dbReference type="NCBI Taxonomy" id="586526"/>
    <lineage>
        <taxon>Eukaryota</taxon>
        <taxon>Viridiplantae</taxon>
        <taxon>Streptophyta</taxon>
        <taxon>Embryophyta</taxon>
        <taxon>Tracheophyta</taxon>
        <taxon>Spermatophyta</taxon>
        <taxon>Magnoliopsida</taxon>
        <taxon>eudicotyledons</taxon>
        <taxon>Gunneridae</taxon>
        <taxon>Pentapetalae</taxon>
        <taxon>rosids</taxon>
        <taxon>malvids</taxon>
        <taxon>Brassicales</taxon>
        <taxon>Brassicaceae</taxon>
        <taxon>Arabideae</taxon>
        <taxon>Arabis</taxon>
    </lineage>
</organism>
<comment type="caution">
    <text evidence="5">The sequence shown here is derived from an EMBL/GenBank/DDBJ whole genome shotgun (WGS) entry which is preliminary data.</text>
</comment>